<dbReference type="GO" id="GO:0005384">
    <property type="term" value="F:manganese ion transmembrane transporter activity"/>
    <property type="evidence" value="ECO:0007669"/>
    <property type="project" value="InterPro"/>
</dbReference>
<keyword evidence="2 6" id="KW-0812">Transmembrane</keyword>
<accession>A0A3D4SZ00</accession>
<comment type="subcellular location">
    <subcellularLocation>
        <location evidence="1">Endomembrane system</location>
        <topology evidence="1">Multi-pass membrane protein</topology>
    </subcellularLocation>
</comment>
<protein>
    <recommendedName>
        <fullName evidence="9">VIT family protein</fullName>
    </recommendedName>
</protein>
<evidence type="ECO:0000256" key="4">
    <source>
        <dbReference type="ARBA" id="ARBA00023136"/>
    </source>
</evidence>
<dbReference type="GO" id="GO:0012505">
    <property type="term" value="C:endomembrane system"/>
    <property type="evidence" value="ECO:0007669"/>
    <property type="project" value="UniProtKB-SubCell"/>
</dbReference>
<feature type="transmembrane region" description="Helical" evidence="6">
    <location>
        <begin position="56"/>
        <end position="75"/>
    </location>
</feature>
<keyword evidence="4 6" id="KW-0472">Membrane</keyword>
<feature type="region of interest" description="Disordered" evidence="5">
    <location>
        <begin position="1"/>
        <end position="21"/>
    </location>
</feature>
<feature type="transmembrane region" description="Helical" evidence="6">
    <location>
        <begin position="29"/>
        <end position="49"/>
    </location>
</feature>
<dbReference type="Pfam" id="PF01988">
    <property type="entry name" value="VIT1"/>
    <property type="match status" value="1"/>
</dbReference>
<organism evidence="7 8">
    <name type="scientific">Corynebacterium nuruki</name>
    <dbReference type="NCBI Taxonomy" id="1032851"/>
    <lineage>
        <taxon>Bacteria</taxon>
        <taxon>Bacillati</taxon>
        <taxon>Actinomycetota</taxon>
        <taxon>Actinomycetes</taxon>
        <taxon>Mycobacteriales</taxon>
        <taxon>Corynebacteriaceae</taxon>
        <taxon>Corynebacterium</taxon>
    </lineage>
</organism>
<dbReference type="EMBL" id="DQID01000155">
    <property type="protein sequence ID" value="HCT14295.1"/>
    <property type="molecule type" value="Genomic_DNA"/>
</dbReference>
<dbReference type="GO" id="GO:0030026">
    <property type="term" value="P:intracellular manganese ion homeostasis"/>
    <property type="evidence" value="ECO:0007669"/>
    <property type="project" value="InterPro"/>
</dbReference>
<keyword evidence="3 6" id="KW-1133">Transmembrane helix</keyword>
<reference evidence="7 8" key="1">
    <citation type="journal article" date="2018" name="Nat. Biotechnol.">
        <title>A standardized bacterial taxonomy based on genome phylogeny substantially revises the tree of life.</title>
        <authorList>
            <person name="Parks D.H."/>
            <person name="Chuvochina M."/>
            <person name="Waite D.W."/>
            <person name="Rinke C."/>
            <person name="Skarshewski A."/>
            <person name="Chaumeil P.A."/>
            <person name="Hugenholtz P."/>
        </authorList>
    </citation>
    <scope>NUCLEOTIDE SEQUENCE [LARGE SCALE GENOMIC DNA]</scope>
    <source>
        <strain evidence="7">UBA11247</strain>
    </source>
</reference>
<evidence type="ECO:0000256" key="1">
    <source>
        <dbReference type="ARBA" id="ARBA00004127"/>
    </source>
</evidence>
<evidence type="ECO:0000313" key="7">
    <source>
        <dbReference type="EMBL" id="HCT14295.1"/>
    </source>
</evidence>
<feature type="non-terminal residue" evidence="7">
    <location>
        <position position="181"/>
    </location>
</feature>
<comment type="caution">
    <text evidence="7">The sequence shown here is derived from an EMBL/GenBank/DDBJ whole genome shotgun (WGS) entry which is preliminary data.</text>
</comment>
<evidence type="ECO:0008006" key="9">
    <source>
        <dbReference type="Google" id="ProtNLM"/>
    </source>
</evidence>
<evidence type="ECO:0000256" key="6">
    <source>
        <dbReference type="SAM" id="Phobius"/>
    </source>
</evidence>
<dbReference type="RefSeq" id="WP_273051517.1">
    <property type="nucleotide sequence ID" value="NZ_DAITTW010000071.1"/>
</dbReference>
<evidence type="ECO:0000256" key="2">
    <source>
        <dbReference type="ARBA" id="ARBA00022692"/>
    </source>
</evidence>
<dbReference type="AlphaFoldDB" id="A0A3D4SZ00"/>
<gene>
    <name evidence="7" type="ORF">DIW82_05745</name>
</gene>
<evidence type="ECO:0000313" key="8">
    <source>
        <dbReference type="Proteomes" id="UP000261739"/>
    </source>
</evidence>
<feature type="compositionally biased region" description="Basic and acidic residues" evidence="5">
    <location>
        <begin position="11"/>
        <end position="21"/>
    </location>
</feature>
<dbReference type="InterPro" id="IPR008217">
    <property type="entry name" value="Ccc1_fam"/>
</dbReference>
<dbReference type="PANTHER" id="PTHR31851">
    <property type="entry name" value="FE(2+)/MN(2+) TRANSPORTER PCL1"/>
    <property type="match status" value="1"/>
</dbReference>
<evidence type="ECO:0000256" key="5">
    <source>
        <dbReference type="SAM" id="MobiDB-lite"/>
    </source>
</evidence>
<sequence length="181" mass="18728">MNTEPHASSHHAGEPHARSENDRLNRLRAGVLGANDGIVSVSAMLLGMVGAGTSNAVILTAGLASTIAGAVSMGLGEYVSVSAQRDTERVLIGKESDELRAMPDEEREELAGILQGYGISRQTAAQAAQEISDNDPLAAHLRLELGLDTDDLVNPWSAAGSSALSFVLGAALPMLSVLLST</sequence>
<proteinExistence type="predicted"/>
<dbReference type="Proteomes" id="UP000261739">
    <property type="component" value="Unassembled WGS sequence"/>
</dbReference>
<evidence type="ECO:0000256" key="3">
    <source>
        <dbReference type="ARBA" id="ARBA00022989"/>
    </source>
</evidence>
<name>A0A3D4SZ00_9CORY</name>
<dbReference type="STRING" id="863239.GCA_000213935_01748"/>
<dbReference type="CDD" id="cd02432">
    <property type="entry name" value="Nodulin-21_like_1"/>
    <property type="match status" value="1"/>
</dbReference>